<accession>I7ZI18</accession>
<evidence type="ECO:0000313" key="1">
    <source>
        <dbReference type="EMBL" id="EIT71397.1"/>
    </source>
</evidence>
<protein>
    <submittedName>
        <fullName evidence="1">Uncharacterized protein</fullName>
    </submittedName>
</protein>
<keyword evidence="2" id="KW-1185">Reference proteome</keyword>
<gene>
    <name evidence="1" type="ORF">WQQ_15340</name>
</gene>
<organism evidence="1 2">
    <name type="scientific">Hydrocarboniphaga effusa AP103</name>
    <dbReference type="NCBI Taxonomy" id="1172194"/>
    <lineage>
        <taxon>Bacteria</taxon>
        <taxon>Pseudomonadati</taxon>
        <taxon>Pseudomonadota</taxon>
        <taxon>Gammaproteobacteria</taxon>
        <taxon>Nevskiales</taxon>
        <taxon>Nevskiaceae</taxon>
        <taxon>Hydrocarboniphaga</taxon>
    </lineage>
</organism>
<dbReference type="STRING" id="1172194.WQQ_15340"/>
<comment type="caution">
    <text evidence="1">The sequence shown here is derived from an EMBL/GenBank/DDBJ whole genome shotgun (WGS) entry which is preliminary data.</text>
</comment>
<reference evidence="1 2" key="1">
    <citation type="journal article" date="2012" name="J. Bacteriol.">
        <title>Genome Sequence of n-Alkane-Degrading Hydrocarboniphaga effusa Strain AP103T (ATCC BAA-332T).</title>
        <authorList>
            <person name="Chang H.K."/>
            <person name="Zylstra G.J."/>
            <person name="Chae J.C."/>
        </authorList>
    </citation>
    <scope>NUCLEOTIDE SEQUENCE [LARGE SCALE GENOMIC DNA]</scope>
    <source>
        <strain evidence="1 2">AP103</strain>
    </source>
</reference>
<sequence length="94" mass="10510">MRGLDHIAQASKELRHEAADHELDVVDHRARISASKELRHEAADHGPLDALSPANLDQLQRSCGMKPQITTDKQRDSIRAHVLQRSCGMKPQIT</sequence>
<dbReference type="EMBL" id="AKGD01000001">
    <property type="protein sequence ID" value="EIT71397.1"/>
    <property type="molecule type" value="Genomic_DNA"/>
</dbReference>
<proteinExistence type="predicted"/>
<name>I7ZI18_9GAMM</name>
<dbReference type="AlphaFoldDB" id="I7ZI18"/>
<evidence type="ECO:0000313" key="2">
    <source>
        <dbReference type="Proteomes" id="UP000003704"/>
    </source>
</evidence>
<dbReference type="Proteomes" id="UP000003704">
    <property type="component" value="Unassembled WGS sequence"/>
</dbReference>